<protein>
    <submittedName>
        <fullName evidence="1">Uncharacterized protein</fullName>
    </submittedName>
</protein>
<name>A0AAD5P6Y6_9FUNG</name>
<dbReference type="Proteomes" id="UP001209540">
    <property type="component" value="Unassembled WGS sequence"/>
</dbReference>
<accession>A0AAD5P6Y6</accession>
<comment type="caution">
    <text evidence="1">The sequence shown here is derived from an EMBL/GenBank/DDBJ whole genome shotgun (WGS) entry which is preliminary data.</text>
</comment>
<dbReference type="EMBL" id="JAIXMP010000066">
    <property type="protein sequence ID" value="KAI9243812.1"/>
    <property type="molecule type" value="Genomic_DNA"/>
</dbReference>
<gene>
    <name evidence="1" type="ORF">BDA99DRAFT_544260</name>
</gene>
<organism evidence="1 2">
    <name type="scientific">Phascolomyces articulosus</name>
    <dbReference type="NCBI Taxonomy" id="60185"/>
    <lineage>
        <taxon>Eukaryota</taxon>
        <taxon>Fungi</taxon>
        <taxon>Fungi incertae sedis</taxon>
        <taxon>Mucoromycota</taxon>
        <taxon>Mucoromycotina</taxon>
        <taxon>Mucoromycetes</taxon>
        <taxon>Mucorales</taxon>
        <taxon>Lichtheimiaceae</taxon>
        <taxon>Phascolomyces</taxon>
    </lineage>
</organism>
<evidence type="ECO:0000313" key="2">
    <source>
        <dbReference type="Proteomes" id="UP001209540"/>
    </source>
</evidence>
<evidence type="ECO:0000313" key="1">
    <source>
        <dbReference type="EMBL" id="KAI9243812.1"/>
    </source>
</evidence>
<dbReference type="AlphaFoldDB" id="A0AAD5P6Y6"/>
<reference evidence="1" key="2">
    <citation type="submission" date="2023-02" db="EMBL/GenBank/DDBJ databases">
        <authorList>
            <consortium name="DOE Joint Genome Institute"/>
            <person name="Mondo S.J."/>
            <person name="Chang Y."/>
            <person name="Wang Y."/>
            <person name="Ahrendt S."/>
            <person name="Andreopoulos W."/>
            <person name="Barry K."/>
            <person name="Beard J."/>
            <person name="Benny G.L."/>
            <person name="Blankenship S."/>
            <person name="Bonito G."/>
            <person name="Cuomo C."/>
            <person name="Desiro A."/>
            <person name="Gervers K.A."/>
            <person name="Hundley H."/>
            <person name="Kuo A."/>
            <person name="LaButti K."/>
            <person name="Lang B.F."/>
            <person name="Lipzen A."/>
            <person name="O'Donnell K."/>
            <person name="Pangilinan J."/>
            <person name="Reynolds N."/>
            <person name="Sandor L."/>
            <person name="Smith M.W."/>
            <person name="Tsang A."/>
            <person name="Grigoriev I.V."/>
            <person name="Stajich J.E."/>
            <person name="Spatafora J.W."/>
        </authorList>
    </citation>
    <scope>NUCLEOTIDE SEQUENCE</scope>
    <source>
        <strain evidence="1">RSA 2281</strain>
    </source>
</reference>
<reference evidence="1" key="1">
    <citation type="journal article" date="2022" name="IScience">
        <title>Evolution of zygomycete secretomes and the origins of terrestrial fungal ecologies.</title>
        <authorList>
            <person name="Chang Y."/>
            <person name="Wang Y."/>
            <person name="Mondo S."/>
            <person name="Ahrendt S."/>
            <person name="Andreopoulos W."/>
            <person name="Barry K."/>
            <person name="Beard J."/>
            <person name="Benny G.L."/>
            <person name="Blankenship S."/>
            <person name="Bonito G."/>
            <person name="Cuomo C."/>
            <person name="Desiro A."/>
            <person name="Gervers K.A."/>
            <person name="Hundley H."/>
            <person name="Kuo A."/>
            <person name="LaButti K."/>
            <person name="Lang B.F."/>
            <person name="Lipzen A."/>
            <person name="O'Donnell K."/>
            <person name="Pangilinan J."/>
            <person name="Reynolds N."/>
            <person name="Sandor L."/>
            <person name="Smith M.E."/>
            <person name="Tsang A."/>
            <person name="Grigoriev I.V."/>
            <person name="Stajich J.E."/>
            <person name="Spatafora J.W."/>
        </authorList>
    </citation>
    <scope>NUCLEOTIDE SEQUENCE</scope>
    <source>
        <strain evidence="1">RSA 2281</strain>
    </source>
</reference>
<sequence length="122" mass="13847">MVDNWFCSPPLQGESINASVSRLKNAPVEALEFYSSLIETVRVEDDGIRFVVLEGERSRPCTPFIFEMKDKLYSIKEDPRDMFPRISPDLLDSSVSVFLQITIAIGSLVYYQIGDGKSLYED</sequence>
<proteinExistence type="predicted"/>
<keyword evidence="2" id="KW-1185">Reference proteome</keyword>